<evidence type="ECO:0000313" key="1">
    <source>
        <dbReference type="EMBL" id="QGA27137.1"/>
    </source>
</evidence>
<dbReference type="Proteomes" id="UP000326921">
    <property type="component" value="Chromosome"/>
</dbReference>
<organism evidence="1 2">
    <name type="scientific">Sphingobacterium zhuxiongii</name>
    <dbReference type="NCBI Taxonomy" id="2662364"/>
    <lineage>
        <taxon>Bacteria</taxon>
        <taxon>Pseudomonadati</taxon>
        <taxon>Bacteroidota</taxon>
        <taxon>Sphingobacteriia</taxon>
        <taxon>Sphingobacteriales</taxon>
        <taxon>Sphingobacteriaceae</taxon>
        <taxon>Sphingobacterium</taxon>
    </lineage>
</organism>
<protein>
    <submittedName>
        <fullName evidence="1">Uncharacterized protein</fullName>
    </submittedName>
</protein>
<dbReference type="KEGG" id="sphe:GFH32_12765"/>
<proteinExistence type="predicted"/>
<reference evidence="1 2" key="1">
    <citation type="submission" date="2019-10" db="EMBL/GenBank/DDBJ databases">
        <authorList>
            <person name="Dong K."/>
        </authorList>
    </citation>
    <scope>NUCLEOTIDE SEQUENCE [LARGE SCALE GENOMIC DNA]</scope>
    <source>
        <strain evidence="2">dk4302</strain>
    </source>
</reference>
<accession>A0A5Q0QAI7</accession>
<dbReference type="EMBL" id="CP045652">
    <property type="protein sequence ID" value="QGA27137.1"/>
    <property type="molecule type" value="Genomic_DNA"/>
</dbReference>
<dbReference type="AlphaFoldDB" id="A0A5Q0QAI7"/>
<evidence type="ECO:0000313" key="2">
    <source>
        <dbReference type="Proteomes" id="UP000326921"/>
    </source>
</evidence>
<gene>
    <name evidence="1" type="ORF">GFH32_12765</name>
</gene>
<keyword evidence="2" id="KW-1185">Reference proteome</keyword>
<dbReference type="RefSeq" id="WP_153511978.1">
    <property type="nucleotide sequence ID" value="NZ_CP045652.1"/>
</dbReference>
<sequence length="135" mass="16224">MPLISQHKEVQLHLSNMYDSLQDSVEKMKQELKTRRSQYELACHKHIESGFQFEHLWLNADRSYQSKFQEFETHCVLLDILGDYRDEEGNFIHISEIILTLETLLRSFEQQEAYEVCVIIKKWQEHILLKQQTII</sequence>
<name>A0A5Q0QAI7_9SPHI</name>